<dbReference type="Pfam" id="PF05368">
    <property type="entry name" value="NmrA"/>
    <property type="match status" value="1"/>
</dbReference>
<protein>
    <recommendedName>
        <fullName evidence="1">NmrA-like domain-containing protein</fullName>
    </recommendedName>
</protein>
<dbReference type="Gene3D" id="3.90.25.10">
    <property type="entry name" value="UDP-galactose 4-epimerase, domain 1"/>
    <property type="match status" value="1"/>
</dbReference>
<dbReference type="InterPro" id="IPR008030">
    <property type="entry name" value="NmrA-like"/>
</dbReference>
<dbReference type="Gene3D" id="3.40.50.720">
    <property type="entry name" value="NAD(P)-binding Rossmann-like Domain"/>
    <property type="match status" value="1"/>
</dbReference>
<dbReference type="InterPro" id="IPR051604">
    <property type="entry name" value="Ergot_Alk_Oxidoreductase"/>
</dbReference>
<dbReference type="PANTHER" id="PTHR43162">
    <property type="match status" value="1"/>
</dbReference>
<reference evidence="2 3" key="1">
    <citation type="submission" date="2014-03" db="EMBL/GenBank/DDBJ databases">
        <title>Draft Genome Sequence of Actibacterium mucosum KCTC 23349, a Marine Alphaproteobacterium with Complex Ionic Requirements Isolated from Mediterranean Seawater at Malvarrosa Beach, Valencia, Spain.</title>
        <authorList>
            <person name="Arahal D.R."/>
            <person name="Shao Z."/>
            <person name="Lai Q."/>
            <person name="Pujalte M.J."/>
        </authorList>
    </citation>
    <scope>NUCLEOTIDE SEQUENCE [LARGE SCALE GENOMIC DNA]</scope>
    <source>
        <strain evidence="2 3">KCTC 23349</strain>
    </source>
</reference>
<dbReference type="Proteomes" id="UP000026249">
    <property type="component" value="Unassembled WGS sequence"/>
</dbReference>
<gene>
    <name evidence="2" type="ORF">ACMU_16585</name>
</gene>
<dbReference type="SUPFAM" id="SSF51735">
    <property type="entry name" value="NAD(P)-binding Rossmann-fold domains"/>
    <property type="match status" value="1"/>
</dbReference>
<keyword evidence="3" id="KW-1185">Reference proteome</keyword>
<dbReference type="PANTHER" id="PTHR43162:SF1">
    <property type="entry name" value="PRESTALK A DIFFERENTIATION PROTEIN A"/>
    <property type="match status" value="1"/>
</dbReference>
<dbReference type="RefSeq" id="WP_035260928.1">
    <property type="nucleotide sequence ID" value="NZ_JFKE01000006.1"/>
</dbReference>
<comment type="caution">
    <text evidence="2">The sequence shown here is derived from an EMBL/GenBank/DDBJ whole genome shotgun (WGS) entry which is preliminary data.</text>
</comment>
<dbReference type="EMBL" id="JFKE01000006">
    <property type="protein sequence ID" value="KAJ54731.1"/>
    <property type="molecule type" value="Genomic_DNA"/>
</dbReference>
<dbReference type="InterPro" id="IPR036291">
    <property type="entry name" value="NAD(P)-bd_dom_sf"/>
</dbReference>
<evidence type="ECO:0000313" key="2">
    <source>
        <dbReference type="EMBL" id="KAJ54731.1"/>
    </source>
</evidence>
<dbReference type="AlphaFoldDB" id="A0A037ZGR5"/>
<evidence type="ECO:0000259" key="1">
    <source>
        <dbReference type="Pfam" id="PF05368"/>
    </source>
</evidence>
<dbReference type="STRING" id="1454373.ACMU_16585"/>
<feature type="domain" description="NmrA-like" evidence="1">
    <location>
        <begin position="4"/>
        <end position="253"/>
    </location>
</feature>
<name>A0A037ZGR5_9RHOB</name>
<sequence length="365" mass="39160">MSSKAKILVTSAAGKTGLQVSMRLLSLGHPIRAIVRRDDARAAALRSAGAEVMVGDVYAVPDMRRAMKGVQRAYHCAPTAPNGQLFSGVFATAAVEERVEHVVTLGQWLSSPHHPSHFTREVWLSEQMLATLPDTTLTIVNPGWFADNYFMVMGMAAQLGVMPMPLGDGDTAKNAPPSNEAMAAVAAAALADPATHAGKTYRPTGPELLSPNQIADAMGQALGRRVRYMPVSEKMFHKALTANPPGNFSFQALSQLTLYAQEYRRGTFAVGGATDVVQTVGGLPAESFVETARREAQKRPETRRTLGNRMAGIWGFMKTGMTPAPNLPRILRHADLHMPADATLAIDSAEWRSTHGAAPKLVKAA</sequence>
<dbReference type="OrthoDB" id="109735at2"/>
<organism evidence="2 3">
    <name type="scientific">Actibacterium mucosum KCTC 23349</name>
    <dbReference type="NCBI Taxonomy" id="1454373"/>
    <lineage>
        <taxon>Bacteria</taxon>
        <taxon>Pseudomonadati</taxon>
        <taxon>Pseudomonadota</taxon>
        <taxon>Alphaproteobacteria</taxon>
        <taxon>Rhodobacterales</taxon>
        <taxon>Roseobacteraceae</taxon>
        <taxon>Actibacterium</taxon>
    </lineage>
</organism>
<proteinExistence type="predicted"/>
<evidence type="ECO:0000313" key="3">
    <source>
        <dbReference type="Proteomes" id="UP000026249"/>
    </source>
</evidence>
<accession>A0A037ZGR5</accession>